<evidence type="ECO:0000313" key="4">
    <source>
        <dbReference type="EMBL" id="KAF6810215.1"/>
    </source>
</evidence>
<dbReference type="Pfam" id="PF24883">
    <property type="entry name" value="NPHP3_N"/>
    <property type="match status" value="1"/>
</dbReference>
<evidence type="ECO:0000256" key="1">
    <source>
        <dbReference type="ARBA" id="ARBA00022737"/>
    </source>
</evidence>
<comment type="caution">
    <text evidence="4">The sequence shown here is derived from an EMBL/GenBank/DDBJ whole genome shotgun (WGS) entry which is preliminary data.</text>
</comment>
<dbReference type="Proteomes" id="UP000654918">
    <property type="component" value="Unassembled WGS sequence"/>
</dbReference>
<organism evidence="4 5">
    <name type="scientific">Colletotrichum plurivorum</name>
    <dbReference type="NCBI Taxonomy" id="2175906"/>
    <lineage>
        <taxon>Eukaryota</taxon>
        <taxon>Fungi</taxon>
        <taxon>Dikarya</taxon>
        <taxon>Ascomycota</taxon>
        <taxon>Pezizomycotina</taxon>
        <taxon>Sordariomycetes</taxon>
        <taxon>Hypocreomycetidae</taxon>
        <taxon>Glomerellales</taxon>
        <taxon>Glomerellaceae</taxon>
        <taxon>Colletotrichum</taxon>
        <taxon>Colletotrichum orchidearum species complex</taxon>
    </lineage>
</organism>
<feature type="region of interest" description="Disordered" evidence="2">
    <location>
        <begin position="1534"/>
        <end position="1556"/>
    </location>
</feature>
<dbReference type="Pfam" id="PF12796">
    <property type="entry name" value="Ank_2"/>
    <property type="match status" value="1"/>
</dbReference>
<dbReference type="Gene3D" id="1.25.40.20">
    <property type="entry name" value="Ankyrin repeat-containing domain"/>
    <property type="match status" value="1"/>
</dbReference>
<dbReference type="Pfam" id="PF12697">
    <property type="entry name" value="Abhydrolase_6"/>
    <property type="match status" value="1"/>
</dbReference>
<dbReference type="SUPFAM" id="SSF53474">
    <property type="entry name" value="alpha/beta-Hydrolases"/>
    <property type="match status" value="1"/>
</dbReference>
<dbReference type="EMBL" id="WIGO01000505">
    <property type="protein sequence ID" value="KAF6810215.1"/>
    <property type="molecule type" value="Genomic_DNA"/>
</dbReference>
<dbReference type="InterPro" id="IPR056884">
    <property type="entry name" value="NPHP3-like_N"/>
</dbReference>
<dbReference type="PANTHER" id="PTHR10039">
    <property type="entry name" value="AMELOGENIN"/>
    <property type="match status" value="1"/>
</dbReference>
<evidence type="ECO:0000259" key="3">
    <source>
        <dbReference type="PROSITE" id="PS50837"/>
    </source>
</evidence>
<dbReference type="InterPro" id="IPR000073">
    <property type="entry name" value="AB_hydrolase_1"/>
</dbReference>
<gene>
    <name evidence="4" type="ORF">CPLU01_15355</name>
</gene>
<dbReference type="SUPFAM" id="SSF52540">
    <property type="entry name" value="P-loop containing nucleoside triphosphate hydrolases"/>
    <property type="match status" value="1"/>
</dbReference>
<name>A0A8H6MVX0_9PEZI</name>
<feature type="region of interest" description="Disordered" evidence="2">
    <location>
        <begin position="1569"/>
        <end position="1634"/>
    </location>
</feature>
<dbReference type="InterPro" id="IPR055530">
    <property type="entry name" value="DUF7104"/>
</dbReference>
<feature type="non-terminal residue" evidence="4">
    <location>
        <position position="1"/>
    </location>
</feature>
<evidence type="ECO:0000313" key="5">
    <source>
        <dbReference type="Proteomes" id="UP000654918"/>
    </source>
</evidence>
<dbReference type="InterPro" id="IPR002110">
    <property type="entry name" value="Ankyrin_rpt"/>
</dbReference>
<keyword evidence="5" id="KW-1185">Reference proteome</keyword>
<dbReference type="PROSITE" id="PS50837">
    <property type="entry name" value="NACHT"/>
    <property type="match status" value="1"/>
</dbReference>
<dbReference type="InterPro" id="IPR036770">
    <property type="entry name" value="Ankyrin_rpt-contain_sf"/>
</dbReference>
<dbReference type="Pfam" id="PF23397">
    <property type="entry name" value="DUF7104"/>
    <property type="match status" value="15"/>
</dbReference>
<protein>
    <submittedName>
        <fullName evidence="4">Ankyrin domain protein</fullName>
    </submittedName>
</protein>
<dbReference type="InterPro" id="IPR029058">
    <property type="entry name" value="AB_hydrolase_fold"/>
</dbReference>
<feature type="domain" description="NACHT" evidence="3">
    <location>
        <begin position="398"/>
        <end position="557"/>
    </location>
</feature>
<dbReference type="Gene3D" id="1.20.5.340">
    <property type="match status" value="7"/>
</dbReference>
<dbReference type="PANTHER" id="PTHR10039:SF14">
    <property type="entry name" value="NACHT DOMAIN-CONTAINING PROTEIN"/>
    <property type="match status" value="1"/>
</dbReference>
<dbReference type="Gene3D" id="3.40.50.300">
    <property type="entry name" value="P-loop containing nucleotide triphosphate hydrolases"/>
    <property type="match status" value="1"/>
</dbReference>
<dbReference type="InterPro" id="IPR027417">
    <property type="entry name" value="P-loop_NTPase"/>
</dbReference>
<dbReference type="SMART" id="SM00248">
    <property type="entry name" value="ANK"/>
    <property type="match status" value="5"/>
</dbReference>
<dbReference type="Gene3D" id="3.40.50.1820">
    <property type="entry name" value="alpha/beta hydrolase"/>
    <property type="match status" value="1"/>
</dbReference>
<dbReference type="SUPFAM" id="SSF48403">
    <property type="entry name" value="Ankyrin repeat"/>
    <property type="match status" value="1"/>
</dbReference>
<reference evidence="4" key="1">
    <citation type="journal article" date="2020" name="Phytopathology">
        <title>Genome Sequence Resources of Colletotrichum truncatum, C. plurivorum, C. musicola, and C. sojae: Four Species Pathogenic to Soybean (Glycine max).</title>
        <authorList>
            <person name="Rogerio F."/>
            <person name="Boufleur T.R."/>
            <person name="Ciampi-Guillardi M."/>
            <person name="Sukno S.A."/>
            <person name="Thon M.R."/>
            <person name="Massola Junior N.S."/>
            <person name="Baroncelli R."/>
        </authorList>
    </citation>
    <scope>NUCLEOTIDE SEQUENCE</scope>
    <source>
        <strain evidence="4">LFN00145</strain>
    </source>
</reference>
<proteinExistence type="predicted"/>
<keyword evidence="1" id="KW-0677">Repeat</keyword>
<sequence length="1634" mass="181553">PSAVYHPNRKHLAVIERHAAQPWTRCTRAPKPKSSRFPEVGSEHANFRSIIAVHGLGANVDWSWTWKDPKTPGRLVKWLQDPDMLPAVIPRSRILLYNYDSRWHADAPKIRLSLCGEELIRSIRDFREGDTASRPIVFVGHSLGGNVIQHALLSANSDDAFRHITTLTAGVVFLGSPLRGSEFQSLANIVAWFSRFAGSHDGIVRNLAYDDENLMDTLHQFCRMRNMLSIATSCFFEIYETDYLKKMLSMGGPGRGRVYICLSALPSRQIVNTEQVVDEASACIPGLERIPLAANHSELNKYSGPDDRSFHSVSAELRRLCEDASAAVQRRTKHALKEKPEARECLRDLFLTDPYEDMMALKRKKGSRAQGTCAWILGTDELTAWLANAPESTLPRTDVLWLHGNPGTGKSTMSMFLAEALSETFSKTPNKTLAYFFCDSGYDTRKNATSLVRGLLLQLVQQHPRLIEHVLPKYVERGTRAFDSFDAVWAMFMKACADTATGRKYCIVDALDECTQDEQITLLKQIMQTFGRDRSGGKLNVSLLITSRPYSEISEHLDTFPNENLASFEDSRRDIDKFIDEKVADLQRMKKYTQAVATAVKGVLRDKAGGIFLWVGLACQELEKVGSRNAVTRLEKIPAGLQSLYQQLLDTALQQDEDPETIKRLLGFVMVARRPLSTRELASACDIYQDEGEEERIQFTAEVIASCRLMIVVQDKKVLLLHQSVRDFLITGAGRNISISEPEAHNAIASRCVNCLIAKFMYPKRGGLAKEDSDLVSYATQFWPQHAHMAKSEFRIEDGQTQFFAIYSKERESWWKDYSQGKPWEHYALSIFHVAARWGIPSLVDHALSPERGLAGAPVHQPSVIPYIDSAYRDSSQTTPLEQCAKSGHIEVLEAMLDRADVASPIDVAVVKAAAGNSRNGEQVMTLLLDRRGNQITITEEVVKAAAGNSRNGEEVMALLLDRRGDQITITEEVVKATAGNWQKGEQVMRLLLDRRGDQITITEEVVKATAGNRQKGEQVMRLLLDRRGDQITITEEVVKVAAWNRGNGEQVMALLLDRRGDQITITEEVVYTITSTFSEKVMTLLLDRRGDQVTITEEVVKAAAGNEHNGGQVMRLLLDRQGDQITITEEVVKAAAGNSRNGEEVMALLLDRRGDQITITEEVVKAAAENEENGEQVMRLLLDQRGDQITITEEVVKAAAGNWQNGEQVMRLLLDRQGDQITITKEVVKAAAGNRGNGGQVMALLLDQRGDQITITEEVVKTAAGNEENGEQVMALLLDQRGDQITITEEVMKAAAGNWRNGERVMTLLLDRRGDQITITEEVVKAAAGNGWNGEQVMALLLDQRGDQITITEEDRVLDFLSQKTGHIPFNDEWRRIAQFYNAAKAGDVQLIERLLQESVKPDTKNLRGVTPLWIAASFGHITVVNTLAHRTDVDVNSTSVSNRPPLFWPASRGDESVVVTLMEAGADPAIMDCDGDTAISMARKNGHERIAKMLERYYGARREPAISQFNRPLIDSITDNDRFLTLAVSIIPRNSPHNNRPTQPYPKRPKSNANQLVPAVSVIDLKAIPDPPNRTSASPSPGPAPPRAPTTGVSPYLAEAADRGPAGRQERRRVPQQGAAAPACREIMAAST</sequence>
<evidence type="ECO:0000256" key="2">
    <source>
        <dbReference type="SAM" id="MobiDB-lite"/>
    </source>
</evidence>
<dbReference type="InterPro" id="IPR007111">
    <property type="entry name" value="NACHT_NTPase"/>
</dbReference>
<accession>A0A8H6MVX0</accession>